<keyword evidence="2" id="KW-1185">Reference proteome</keyword>
<proteinExistence type="predicted"/>
<reference evidence="1" key="1">
    <citation type="submission" date="2023-08" db="EMBL/GenBank/DDBJ databases">
        <title>A de novo genome assembly of Solanum verrucosum Schlechtendal, a Mexican diploid species geographically isolated from the other diploid A-genome species in potato relatives.</title>
        <authorList>
            <person name="Hosaka K."/>
        </authorList>
    </citation>
    <scope>NUCLEOTIDE SEQUENCE</scope>
    <source>
        <tissue evidence="1">Young leaves</tissue>
    </source>
</reference>
<dbReference type="EMBL" id="CP133619">
    <property type="protein sequence ID" value="WMV41106.1"/>
    <property type="molecule type" value="Genomic_DNA"/>
</dbReference>
<dbReference type="AlphaFoldDB" id="A0AAF0U8G9"/>
<evidence type="ECO:0000313" key="2">
    <source>
        <dbReference type="Proteomes" id="UP001234989"/>
    </source>
</evidence>
<protein>
    <submittedName>
        <fullName evidence="1">Uncharacterized protein</fullName>
    </submittedName>
</protein>
<sequence>MVFECRPHPQCRFRVLKTRYNRSEF</sequence>
<name>A0AAF0U8G9_SOLVR</name>
<evidence type="ECO:0000313" key="1">
    <source>
        <dbReference type="EMBL" id="WMV41106.1"/>
    </source>
</evidence>
<organism evidence="1 2">
    <name type="scientific">Solanum verrucosum</name>
    <dbReference type="NCBI Taxonomy" id="315347"/>
    <lineage>
        <taxon>Eukaryota</taxon>
        <taxon>Viridiplantae</taxon>
        <taxon>Streptophyta</taxon>
        <taxon>Embryophyta</taxon>
        <taxon>Tracheophyta</taxon>
        <taxon>Spermatophyta</taxon>
        <taxon>Magnoliopsida</taxon>
        <taxon>eudicotyledons</taxon>
        <taxon>Gunneridae</taxon>
        <taxon>Pentapetalae</taxon>
        <taxon>asterids</taxon>
        <taxon>lamiids</taxon>
        <taxon>Solanales</taxon>
        <taxon>Solanaceae</taxon>
        <taxon>Solanoideae</taxon>
        <taxon>Solaneae</taxon>
        <taxon>Solanum</taxon>
    </lineage>
</organism>
<dbReference type="Proteomes" id="UP001234989">
    <property type="component" value="Chromosome 8"/>
</dbReference>
<accession>A0AAF0U8G9</accession>
<gene>
    <name evidence="1" type="ORF">MTR67_034491</name>
</gene>